<evidence type="ECO:0000259" key="2">
    <source>
        <dbReference type="Pfam" id="PF00646"/>
    </source>
</evidence>
<feature type="compositionally biased region" description="Pro residues" evidence="1">
    <location>
        <begin position="592"/>
        <end position="601"/>
    </location>
</feature>
<evidence type="ECO:0000313" key="4">
    <source>
        <dbReference type="Proteomes" id="UP000038009"/>
    </source>
</evidence>
<proteinExistence type="predicted"/>
<protein>
    <recommendedName>
        <fullName evidence="2">F-box domain-containing protein</fullName>
    </recommendedName>
</protein>
<name>A0A0N1IIW6_LEPSE</name>
<reference evidence="3 4" key="1">
    <citation type="journal article" date="2015" name="PLoS Pathog.">
        <title>Leptomonas seymouri: Adaptations to the Dixenous Life Cycle Analyzed by Genome Sequencing, Transcriptome Profiling and Co-infection with Leishmania donovani.</title>
        <authorList>
            <person name="Kraeva N."/>
            <person name="Butenko A."/>
            <person name="Hlavacova J."/>
            <person name="Kostygov A."/>
            <person name="Myskova J."/>
            <person name="Grybchuk D."/>
            <person name="Lestinova T."/>
            <person name="Votypka J."/>
            <person name="Volf P."/>
            <person name="Opperdoes F."/>
            <person name="Flegontov P."/>
            <person name="Lukes J."/>
            <person name="Yurchenko V."/>
        </authorList>
    </citation>
    <scope>NUCLEOTIDE SEQUENCE [LARGE SCALE GENOMIC DNA]</scope>
    <source>
        <strain evidence="3 4">ATCC 30220</strain>
    </source>
</reference>
<feature type="domain" description="F-box" evidence="2">
    <location>
        <begin position="607"/>
        <end position="640"/>
    </location>
</feature>
<feature type="region of interest" description="Disordered" evidence="1">
    <location>
        <begin position="164"/>
        <end position="195"/>
    </location>
</feature>
<dbReference type="VEuPathDB" id="TriTrypDB:Lsey_0251_0040"/>
<accession>A0A0N1IIW6</accession>
<keyword evidence="4" id="KW-1185">Reference proteome</keyword>
<evidence type="ECO:0000256" key="1">
    <source>
        <dbReference type="SAM" id="MobiDB-lite"/>
    </source>
</evidence>
<dbReference type="Pfam" id="PF00646">
    <property type="entry name" value="F-box"/>
    <property type="match status" value="1"/>
</dbReference>
<feature type="region of interest" description="Disordered" evidence="1">
    <location>
        <begin position="580"/>
        <end position="603"/>
    </location>
</feature>
<dbReference type="SUPFAM" id="SSF81383">
    <property type="entry name" value="F-box domain"/>
    <property type="match status" value="1"/>
</dbReference>
<sequence>MRPTPRTPAPAALSFSHLLSPEAVDLLRDLHFPLPAQHTASTAPLRADTLSLLDLVLHLNDVYALSFWVLRSFAAKLKGSLKASDEHPCAVSPAPASAGPRELLACCEAIQHAREALDRRLGRLVLGPVLLSCLFFYVDAMAYDTAALQRDVWVLLAPGGGPPRYCVDDEEDETSPESGSNDGALGEDSSCSSNDESDLLLAADEVTLQSVDPCYSMNGQATGHHVVSAATRRRWQRERARVVSMPPPQSDVAALLVSIAKALHESSTAAGPPVIKTTKASTPSLVKALADSIAMPSQADVPQRLPYAPPWTLPSASEHAHAVCTGRCSLLHHTRVVSALLRRASLCLTNPFTPSPCAAAVLRCRPSHGNPLVSSRTGGHSLLPASSLHRDVHDVSIHAGRRPPSPYRSRMAYAAYCEGLRRRRGGNRVDDAEEPDGVVLQPIRRPPPLTGFRIASGEGAAPTEGRRVPTGASPSLKVRNRLLMDPFASPLPRPPFPPLPASLRPVPAHAEISQGHLQDRNADIDGRAPSCSMNGASSALPEAALPKKKRDRVVSHWSDVHSPWPCSGPPNKIQRVRARCGEAVGEPSPSSQTPPPTPTPPRDLTHRLPVELQRLCLEYVSPRQMRTVSTVCVMWYRLVRGAPASSSALASAFHISTAVTRAYKLFFQLQWGEQALPVTLLTSLHRLRILQLMDRSSAALVQANWSCVRWDADVCAYVRQRFQLSPLRHLTDGLEESSDDTLQAFHGDVKLEAASASFSSTAVHAGSRQKAKLKPLSAVHYVFYILWLIPTTPSLQLPPASPASGESSCVRTALRRLLHAWATELKWAEFWSTTTAAAAPPTSSSAATPCISSLLTNEAIRQQKLVWWLLTNSASPAPSAATAQGTPQRLTRPTMAGAEADEDFVMQLWSNWPSVHEVYRRGEAYLDHGEGLSRERKEGRGNGN</sequence>
<dbReference type="OrthoDB" id="242419at2759"/>
<gene>
    <name evidence="3" type="ORF">ABL78_6413</name>
</gene>
<dbReference type="InterPro" id="IPR001810">
    <property type="entry name" value="F-box_dom"/>
</dbReference>
<dbReference type="AlphaFoldDB" id="A0A0N1IIW6"/>
<feature type="region of interest" description="Disordered" evidence="1">
    <location>
        <begin position="521"/>
        <end position="551"/>
    </location>
</feature>
<dbReference type="OMA" id="VCAYVRQ"/>
<dbReference type="Proteomes" id="UP000038009">
    <property type="component" value="Unassembled WGS sequence"/>
</dbReference>
<feature type="region of interest" description="Disordered" evidence="1">
    <location>
        <begin position="439"/>
        <end position="473"/>
    </location>
</feature>
<comment type="caution">
    <text evidence="3">The sequence shown here is derived from an EMBL/GenBank/DDBJ whole genome shotgun (WGS) entry which is preliminary data.</text>
</comment>
<dbReference type="EMBL" id="LJSK01000251">
    <property type="protein sequence ID" value="KPI84528.1"/>
    <property type="molecule type" value="Genomic_DNA"/>
</dbReference>
<evidence type="ECO:0000313" key="3">
    <source>
        <dbReference type="EMBL" id="KPI84528.1"/>
    </source>
</evidence>
<organism evidence="3 4">
    <name type="scientific">Leptomonas seymouri</name>
    <dbReference type="NCBI Taxonomy" id="5684"/>
    <lineage>
        <taxon>Eukaryota</taxon>
        <taxon>Discoba</taxon>
        <taxon>Euglenozoa</taxon>
        <taxon>Kinetoplastea</taxon>
        <taxon>Metakinetoplastina</taxon>
        <taxon>Trypanosomatida</taxon>
        <taxon>Trypanosomatidae</taxon>
        <taxon>Leishmaniinae</taxon>
        <taxon>Leptomonas</taxon>
    </lineage>
</organism>
<dbReference type="InterPro" id="IPR036047">
    <property type="entry name" value="F-box-like_dom_sf"/>
</dbReference>